<feature type="signal peptide" evidence="2">
    <location>
        <begin position="1"/>
        <end position="21"/>
    </location>
</feature>
<gene>
    <name evidence="3" type="ORF">AAW01_00500</name>
</gene>
<dbReference type="PATRIC" id="fig|502682.8.peg.102"/>
<keyword evidence="2" id="KW-0732">Signal</keyword>
<reference evidence="3 4" key="1">
    <citation type="submission" date="2015-04" db="EMBL/GenBank/DDBJ databases">
        <title>The draft genome sequence of Erythrobacr gangjinensis K7-2.</title>
        <authorList>
            <person name="Zhuang L."/>
            <person name="Liu Y."/>
            <person name="Shao Z."/>
        </authorList>
    </citation>
    <scope>NUCLEOTIDE SEQUENCE [LARGE SCALE GENOMIC DNA]</scope>
    <source>
        <strain evidence="3 4">K7-2</strain>
    </source>
</reference>
<name>A0A0G9MPN5_9SPHN</name>
<accession>A0A0G9MPN5</accession>
<dbReference type="PROSITE" id="PS51257">
    <property type="entry name" value="PROKAR_LIPOPROTEIN"/>
    <property type="match status" value="1"/>
</dbReference>
<sequence>MMKKLCLASLFAVSLAGCDAAGEIAGEAIDNEIRTQVANQCETVASNAGVVAERITAVCECTADTFIDDPELTADDIRPARIEEIVNDCTSSTAESAAEPANETPAEDSSV</sequence>
<protein>
    <submittedName>
        <fullName evidence="3">Uncharacterized protein</fullName>
    </submittedName>
</protein>
<feature type="compositionally biased region" description="Low complexity" evidence="1">
    <location>
        <begin position="90"/>
        <end position="104"/>
    </location>
</feature>
<dbReference type="STRING" id="502682.BMF35_a1525"/>
<organism evidence="3 4">
    <name type="scientific">Aurantiacibacter gangjinensis</name>
    <dbReference type="NCBI Taxonomy" id="502682"/>
    <lineage>
        <taxon>Bacteria</taxon>
        <taxon>Pseudomonadati</taxon>
        <taxon>Pseudomonadota</taxon>
        <taxon>Alphaproteobacteria</taxon>
        <taxon>Sphingomonadales</taxon>
        <taxon>Erythrobacteraceae</taxon>
        <taxon>Aurantiacibacter</taxon>
    </lineage>
</organism>
<feature type="region of interest" description="Disordered" evidence="1">
    <location>
        <begin position="89"/>
        <end position="111"/>
    </location>
</feature>
<dbReference type="RefSeq" id="WP_047005439.1">
    <property type="nucleotide sequence ID" value="NZ_CP018097.1"/>
</dbReference>
<dbReference type="KEGG" id="egn:BMF35_a1525"/>
<dbReference type="EMBL" id="LBHC01000001">
    <property type="protein sequence ID" value="KLE32589.1"/>
    <property type="molecule type" value="Genomic_DNA"/>
</dbReference>
<feature type="chain" id="PRO_5010420958" evidence="2">
    <location>
        <begin position="22"/>
        <end position="111"/>
    </location>
</feature>
<dbReference type="AlphaFoldDB" id="A0A0G9MPN5"/>
<dbReference type="OrthoDB" id="7410630at2"/>
<evidence type="ECO:0000313" key="4">
    <source>
        <dbReference type="Proteomes" id="UP000053070"/>
    </source>
</evidence>
<keyword evidence="4" id="KW-1185">Reference proteome</keyword>
<proteinExistence type="predicted"/>
<dbReference type="Proteomes" id="UP000053070">
    <property type="component" value="Unassembled WGS sequence"/>
</dbReference>
<evidence type="ECO:0000256" key="1">
    <source>
        <dbReference type="SAM" id="MobiDB-lite"/>
    </source>
</evidence>
<evidence type="ECO:0000313" key="3">
    <source>
        <dbReference type="EMBL" id="KLE32589.1"/>
    </source>
</evidence>
<comment type="caution">
    <text evidence="3">The sequence shown here is derived from an EMBL/GenBank/DDBJ whole genome shotgun (WGS) entry which is preliminary data.</text>
</comment>
<evidence type="ECO:0000256" key="2">
    <source>
        <dbReference type="SAM" id="SignalP"/>
    </source>
</evidence>